<dbReference type="WBParaSite" id="Pan_g3638.t1">
    <property type="protein sequence ID" value="Pan_g3638.t1"/>
    <property type="gene ID" value="Pan_g3638"/>
</dbReference>
<dbReference type="Proteomes" id="UP000492821">
    <property type="component" value="Unassembled WGS sequence"/>
</dbReference>
<name>A0A7E4VVM2_PANRE</name>
<keyword evidence="1" id="KW-0175">Coiled coil</keyword>
<sequence length="179" mass="19098">MISAKLQTAILAARLTAKQADNDALFRATAELANTNVELQNQVDELQEKLSTTSVAGSDATPEAAVKQPEIVEDAVEEIPEPVATPVVPEPEPMATPVIEESKVVETSVEVDFHAKPKPKKAFAKKVVKLPSPVATESATATVPLKKKKPKKPVIAASLIPLIEPEPVSDVDTKESFMS</sequence>
<proteinExistence type="predicted"/>
<reference evidence="3" key="2">
    <citation type="submission" date="2020-10" db="UniProtKB">
        <authorList>
            <consortium name="WormBaseParasite"/>
        </authorList>
    </citation>
    <scope>IDENTIFICATION</scope>
</reference>
<feature type="coiled-coil region" evidence="1">
    <location>
        <begin position="29"/>
        <end position="56"/>
    </location>
</feature>
<accession>A0A7E4VVM2</accession>
<dbReference type="AlphaFoldDB" id="A0A7E4VVM2"/>
<protein>
    <submittedName>
        <fullName evidence="3">Ribonuclease E</fullName>
    </submittedName>
</protein>
<evidence type="ECO:0000313" key="3">
    <source>
        <dbReference type="WBParaSite" id="Pan_g3638.t1"/>
    </source>
</evidence>
<reference evidence="2" key="1">
    <citation type="journal article" date="2013" name="Genetics">
        <title>The draft genome and transcriptome of Panagrellus redivivus are shaped by the harsh demands of a free-living lifestyle.</title>
        <authorList>
            <person name="Srinivasan J."/>
            <person name="Dillman A.R."/>
            <person name="Macchietto M.G."/>
            <person name="Heikkinen L."/>
            <person name="Lakso M."/>
            <person name="Fracchia K.M."/>
            <person name="Antoshechkin I."/>
            <person name="Mortazavi A."/>
            <person name="Wong G."/>
            <person name="Sternberg P.W."/>
        </authorList>
    </citation>
    <scope>NUCLEOTIDE SEQUENCE [LARGE SCALE GENOMIC DNA]</scope>
    <source>
        <strain evidence="2">MT8872</strain>
    </source>
</reference>
<evidence type="ECO:0000256" key="1">
    <source>
        <dbReference type="SAM" id="Coils"/>
    </source>
</evidence>
<keyword evidence="2" id="KW-1185">Reference proteome</keyword>
<organism evidence="2 3">
    <name type="scientific">Panagrellus redivivus</name>
    <name type="common">Microworm</name>
    <dbReference type="NCBI Taxonomy" id="6233"/>
    <lineage>
        <taxon>Eukaryota</taxon>
        <taxon>Metazoa</taxon>
        <taxon>Ecdysozoa</taxon>
        <taxon>Nematoda</taxon>
        <taxon>Chromadorea</taxon>
        <taxon>Rhabditida</taxon>
        <taxon>Tylenchina</taxon>
        <taxon>Panagrolaimomorpha</taxon>
        <taxon>Panagrolaimoidea</taxon>
        <taxon>Panagrolaimidae</taxon>
        <taxon>Panagrellus</taxon>
    </lineage>
</organism>
<evidence type="ECO:0000313" key="2">
    <source>
        <dbReference type="Proteomes" id="UP000492821"/>
    </source>
</evidence>